<proteinExistence type="predicted"/>
<dbReference type="Proteomes" id="UP001140502">
    <property type="component" value="Unassembled WGS sequence"/>
</dbReference>
<accession>A0A9W8WMY0</accession>
<evidence type="ECO:0000313" key="2">
    <source>
        <dbReference type="Proteomes" id="UP001140502"/>
    </source>
</evidence>
<dbReference type="Gene3D" id="3.30.465.10">
    <property type="match status" value="1"/>
</dbReference>
<organism evidence="1 2">
    <name type="scientific">Fusarium piperis</name>
    <dbReference type="NCBI Taxonomy" id="1435070"/>
    <lineage>
        <taxon>Eukaryota</taxon>
        <taxon>Fungi</taxon>
        <taxon>Dikarya</taxon>
        <taxon>Ascomycota</taxon>
        <taxon>Pezizomycotina</taxon>
        <taxon>Sordariomycetes</taxon>
        <taxon>Hypocreomycetidae</taxon>
        <taxon>Hypocreales</taxon>
        <taxon>Nectriaceae</taxon>
        <taxon>Fusarium</taxon>
        <taxon>Fusarium solani species complex</taxon>
    </lineage>
</organism>
<name>A0A9W8WMY0_9HYPO</name>
<sequence>MPNSSDSESERTNFWDIRSSMEPVCIFLPTTADAASDAVTILYKEKDQFAIRGGGYMNYPGSNNIDNGVLVGLNGLKKLRST</sequence>
<dbReference type="OrthoDB" id="2151789at2759"/>
<comment type="caution">
    <text evidence="1">The sequence shown here is derived from an EMBL/GenBank/DDBJ whole genome shotgun (WGS) entry which is preliminary data.</text>
</comment>
<dbReference type="AlphaFoldDB" id="A0A9W8WMY0"/>
<evidence type="ECO:0008006" key="3">
    <source>
        <dbReference type="Google" id="ProtNLM"/>
    </source>
</evidence>
<dbReference type="InterPro" id="IPR036318">
    <property type="entry name" value="FAD-bd_PCMH-like_sf"/>
</dbReference>
<dbReference type="GO" id="GO:0050660">
    <property type="term" value="F:flavin adenine dinucleotide binding"/>
    <property type="evidence" value="ECO:0007669"/>
    <property type="project" value="InterPro"/>
</dbReference>
<protein>
    <recommendedName>
        <fullName evidence="3">FAD linked oxidase N-terminal domain-containing protein</fullName>
    </recommendedName>
</protein>
<dbReference type="EMBL" id="JAPEUR010000006">
    <property type="protein sequence ID" value="KAJ4328828.1"/>
    <property type="molecule type" value="Genomic_DNA"/>
</dbReference>
<dbReference type="InterPro" id="IPR016169">
    <property type="entry name" value="FAD-bd_PCMH_sub2"/>
</dbReference>
<reference evidence="1" key="1">
    <citation type="submission" date="2022-10" db="EMBL/GenBank/DDBJ databases">
        <title>Tapping the CABI collections for fungal endophytes: first genome assemblies for Collariella, Neodidymelliopsis, Ascochyta clinopodiicola, Didymella pomorum, Didymosphaeria variabile, Neocosmospora piperis and Neocucurbitaria cava.</title>
        <authorList>
            <person name="Hill R."/>
        </authorList>
    </citation>
    <scope>NUCLEOTIDE SEQUENCE</scope>
    <source>
        <strain evidence="1">IMI 366586</strain>
    </source>
</reference>
<gene>
    <name evidence="1" type="ORF">N0V84_000615</name>
</gene>
<keyword evidence="2" id="KW-1185">Reference proteome</keyword>
<evidence type="ECO:0000313" key="1">
    <source>
        <dbReference type="EMBL" id="KAJ4328828.1"/>
    </source>
</evidence>
<dbReference type="SUPFAM" id="SSF56176">
    <property type="entry name" value="FAD-binding/transporter-associated domain-like"/>
    <property type="match status" value="1"/>
</dbReference>